<name>A0A8J3YGT5_9ACTN</name>
<evidence type="ECO:0000313" key="2">
    <source>
        <dbReference type="Proteomes" id="UP000619260"/>
    </source>
</evidence>
<accession>A0A8J3YGT5</accession>
<organism evidence="1 2">
    <name type="scientific">Virgisporangium aliadipatigenens</name>
    <dbReference type="NCBI Taxonomy" id="741659"/>
    <lineage>
        <taxon>Bacteria</taxon>
        <taxon>Bacillati</taxon>
        <taxon>Actinomycetota</taxon>
        <taxon>Actinomycetes</taxon>
        <taxon>Micromonosporales</taxon>
        <taxon>Micromonosporaceae</taxon>
        <taxon>Virgisporangium</taxon>
    </lineage>
</organism>
<dbReference type="RefSeq" id="WP_203897258.1">
    <property type="nucleotide sequence ID" value="NZ_BOPF01000002.1"/>
</dbReference>
<sequence>MTAVMPPPAREPAKPFWRRKRIRVAALLLVAAAAVPIAHWWPSGPRSDPRNPCASVSGAGLRIWSEAGDCVGVTDGSAPIDPEFNEMAGGRFGQLLDAVREENRRVDAGTVKADDGRTLCAVENKATVDVVAFAPWRHELTGSRAYNQLTGMYVAQWQANHLRQPGGCDPLIRLLIADPGKDVKAWKSVTAQVLSNPRAVAVIGFTLSRTETIEAAREFNVNGMPVVADLVTADGFDRTNFANAPATCNLKSDPSRPLDDFYRITYSNARYLEKLSKYLTAQRLLEPGAARHVTQHDYRKDSFACTNVHHVNALIKPSTLPIEFDLSMRSHDAAGQIGTKVAPMCADHSITTIFYTARALDLANLLQAAEQPCQNRELTLAAGTDATRLLTPEIDPTNEAQRRKALEILSRGKIKLFFPATSTPAQLLGTDGFRDFQRAFEGAFAAPQFRDFRLNDTQLANTWLVNAHDAFFTAANAVHALSVNGQPYTRDAVSSNLSVVSVDNAAQGNLRFGADGTRAGEPAVVRLCVDNGTPSLVAAAPERAATCPSDPPVRAAG</sequence>
<keyword evidence="2" id="KW-1185">Reference proteome</keyword>
<dbReference type="EMBL" id="BOPF01000002">
    <property type="protein sequence ID" value="GIJ43701.1"/>
    <property type="molecule type" value="Genomic_DNA"/>
</dbReference>
<reference evidence="1" key="1">
    <citation type="submission" date="2021-01" db="EMBL/GenBank/DDBJ databases">
        <title>Whole genome shotgun sequence of Virgisporangium aliadipatigenens NBRC 105644.</title>
        <authorList>
            <person name="Komaki H."/>
            <person name="Tamura T."/>
        </authorList>
    </citation>
    <scope>NUCLEOTIDE SEQUENCE</scope>
    <source>
        <strain evidence="1">NBRC 105644</strain>
    </source>
</reference>
<dbReference type="Proteomes" id="UP000619260">
    <property type="component" value="Unassembled WGS sequence"/>
</dbReference>
<dbReference type="Gene3D" id="3.40.50.2300">
    <property type="match status" value="1"/>
</dbReference>
<gene>
    <name evidence="1" type="ORF">Val02_05870</name>
</gene>
<protein>
    <submittedName>
        <fullName evidence="1">Uncharacterized protein</fullName>
    </submittedName>
</protein>
<comment type="caution">
    <text evidence="1">The sequence shown here is derived from an EMBL/GenBank/DDBJ whole genome shotgun (WGS) entry which is preliminary data.</text>
</comment>
<proteinExistence type="predicted"/>
<dbReference type="AlphaFoldDB" id="A0A8J3YGT5"/>
<evidence type="ECO:0000313" key="1">
    <source>
        <dbReference type="EMBL" id="GIJ43701.1"/>
    </source>
</evidence>